<comment type="caution">
    <text evidence="1">The sequence shown here is derived from an EMBL/GenBank/DDBJ whole genome shotgun (WGS) entry which is preliminary data.</text>
</comment>
<evidence type="ECO:0000313" key="1">
    <source>
        <dbReference type="EMBL" id="GAF85117.1"/>
    </source>
</evidence>
<organism evidence="1">
    <name type="scientific">marine sediment metagenome</name>
    <dbReference type="NCBI Taxonomy" id="412755"/>
    <lineage>
        <taxon>unclassified sequences</taxon>
        <taxon>metagenomes</taxon>
        <taxon>ecological metagenomes</taxon>
    </lineage>
</organism>
<dbReference type="EMBL" id="BARS01004965">
    <property type="protein sequence ID" value="GAF85117.1"/>
    <property type="molecule type" value="Genomic_DNA"/>
</dbReference>
<gene>
    <name evidence="1" type="ORF">S01H1_09713</name>
</gene>
<sequence>NTGPVHEAHVVQFTKLFNYANQSRPIAKRT</sequence>
<feature type="non-terminal residue" evidence="1">
    <location>
        <position position="1"/>
    </location>
</feature>
<name>X0TAA1_9ZZZZ</name>
<dbReference type="AlphaFoldDB" id="X0TAA1"/>
<proteinExistence type="predicted"/>
<accession>X0TAA1</accession>
<protein>
    <submittedName>
        <fullName evidence="1">Uncharacterized protein</fullName>
    </submittedName>
</protein>
<reference evidence="1" key="1">
    <citation type="journal article" date="2014" name="Front. Microbiol.">
        <title>High frequency of phylogenetically diverse reductive dehalogenase-homologous genes in deep subseafloor sedimentary metagenomes.</title>
        <authorList>
            <person name="Kawai M."/>
            <person name="Futagami T."/>
            <person name="Toyoda A."/>
            <person name="Takaki Y."/>
            <person name="Nishi S."/>
            <person name="Hori S."/>
            <person name="Arai W."/>
            <person name="Tsubouchi T."/>
            <person name="Morono Y."/>
            <person name="Uchiyama I."/>
            <person name="Ito T."/>
            <person name="Fujiyama A."/>
            <person name="Inagaki F."/>
            <person name="Takami H."/>
        </authorList>
    </citation>
    <scope>NUCLEOTIDE SEQUENCE</scope>
    <source>
        <strain evidence="1">Expedition CK06-06</strain>
    </source>
</reference>